<feature type="transmembrane region" description="Helical" evidence="1">
    <location>
        <begin position="437"/>
        <end position="457"/>
    </location>
</feature>
<feature type="transmembrane region" description="Helical" evidence="1">
    <location>
        <begin position="392"/>
        <end position="416"/>
    </location>
</feature>
<dbReference type="Gene3D" id="1.10.287.1260">
    <property type="match status" value="1"/>
</dbReference>
<protein>
    <recommendedName>
        <fullName evidence="1">Small-conductance mechanosensitive channel</fullName>
    </recommendedName>
</protein>
<keyword evidence="1" id="KW-0997">Cell inner membrane</keyword>
<dbReference type="PANTHER" id="PTHR30221">
    <property type="entry name" value="SMALL-CONDUCTANCE MECHANOSENSITIVE CHANNEL"/>
    <property type="match status" value="1"/>
</dbReference>
<dbReference type="EMBL" id="CM000832">
    <property type="protein sequence ID" value="EET06755.1"/>
    <property type="molecule type" value="Genomic_DNA"/>
</dbReference>
<keyword evidence="1" id="KW-0407">Ion channel</keyword>
<proteinExistence type="inferred from homology"/>
<keyword evidence="1" id="KW-1133">Transmembrane helix</keyword>
<dbReference type="AlphaFoldDB" id="A0A0E1W0K5"/>
<dbReference type="GO" id="GO:0008381">
    <property type="term" value="F:mechanosensitive monoatomic ion channel activity"/>
    <property type="evidence" value="ECO:0007669"/>
    <property type="project" value="InterPro"/>
</dbReference>
<feature type="transmembrane region" description="Helical" evidence="1">
    <location>
        <begin position="37"/>
        <end position="58"/>
    </location>
</feature>
<reference evidence="2" key="1">
    <citation type="submission" date="2009-05" db="EMBL/GenBank/DDBJ databases">
        <authorList>
            <person name="Harkins D.M."/>
            <person name="DeShazer D."/>
            <person name="Woods D.E."/>
            <person name="Brinkac L.M."/>
            <person name="Brown K.A."/>
            <person name="Hung G.C."/>
            <person name="Tuanyok A."/>
            <person name="Zhang B."/>
            <person name="Nierman W.C."/>
        </authorList>
    </citation>
    <scope>NUCLEOTIDE SEQUENCE [LARGE SCALE GENOMIC DNA]</scope>
    <source>
        <strain evidence="2">1710a</strain>
    </source>
</reference>
<comment type="similarity">
    <text evidence="1">Belongs to the MscS (TC 1.A.23) family.</text>
</comment>
<keyword evidence="1" id="KW-1003">Cell membrane</keyword>
<accession>A0A0E1W0K5</accession>
<keyword evidence="1" id="KW-0812">Transmembrane</keyword>
<dbReference type="HOGENOM" id="CLU_035789_1_0_4"/>
<dbReference type="InterPro" id="IPR045275">
    <property type="entry name" value="MscS_archaea/bacteria_type"/>
</dbReference>
<feature type="transmembrane region" description="Helical" evidence="1">
    <location>
        <begin position="121"/>
        <end position="142"/>
    </location>
</feature>
<dbReference type="Proteomes" id="UP000001812">
    <property type="component" value="Chromosome I"/>
</dbReference>
<feature type="transmembrane region" description="Helical" evidence="1">
    <location>
        <begin position="299"/>
        <end position="324"/>
    </location>
</feature>
<keyword evidence="1" id="KW-0472">Membrane</keyword>
<dbReference type="InterPro" id="IPR008910">
    <property type="entry name" value="MSC_TM_helix"/>
</dbReference>
<evidence type="ECO:0000313" key="2">
    <source>
        <dbReference type="EMBL" id="EET06755.1"/>
    </source>
</evidence>
<keyword evidence="1" id="KW-0813">Transport</keyword>
<organism evidence="2">
    <name type="scientific">Burkholderia pseudomallei 1710a</name>
    <dbReference type="NCBI Taxonomy" id="320371"/>
    <lineage>
        <taxon>Bacteria</taxon>
        <taxon>Pseudomonadati</taxon>
        <taxon>Pseudomonadota</taxon>
        <taxon>Betaproteobacteria</taxon>
        <taxon>Burkholderiales</taxon>
        <taxon>Burkholderiaceae</taxon>
        <taxon>Burkholderia</taxon>
        <taxon>pseudomallei group</taxon>
    </lineage>
</organism>
<feature type="transmembrane region" description="Helical" evidence="1">
    <location>
        <begin position="361"/>
        <end position="380"/>
    </location>
</feature>
<keyword evidence="1" id="KW-0406">Ion transport</keyword>
<feature type="transmembrane region" description="Helical" evidence="1">
    <location>
        <begin position="211"/>
        <end position="232"/>
    </location>
</feature>
<gene>
    <name evidence="2" type="ORF">BURPS1710A_0190</name>
</gene>
<comment type="function">
    <text evidence="1">Mechanosensitive channel that participates in the regulation of osmotic pressure changes within the cell, opening in response to stretch forces in the membrane lipid bilayer, without the need for other proteins. Contributes to normal resistance to hypoosmotic shock. Forms an ion channel of 1.0 nanosiemens conductance with a slight preference for anions.</text>
</comment>
<dbReference type="Pfam" id="PF05552">
    <property type="entry name" value="MS_channel_1st_1"/>
    <property type="match status" value="4"/>
</dbReference>
<comment type="subunit">
    <text evidence="1">Homoheptamer.</text>
</comment>
<feature type="transmembrane region" description="Helical" evidence="1">
    <location>
        <begin position="266"/>
        <end position="287"/>
    </location>
</feature>
<comment type="caution">
    <text evidence="1">Lacks conserved residue(s) required for the propagation of feature annotation.</text>
</comment>
<feature type="transmembrane region" description="Helical" evidence="1">
    <location>
        <begin position="463"/>
        <end position="484"/>
    </location>
</feature>
<evidence type="ECO:0000256" key="1">
    <source>
        <dbReference type="RuleBase" id="RU369025"/>
    </source>
</evidence>
<comment type="subcellular location">
    <subcellularLocation>
        <location evidence="1">Cell inner membrane</location>
        <topology evidence="1">Multi-pass membrane protein</topology>
    </subcellularLocation>
</comment>
<sequence>MFVEVQRNITLFGRAHMDSSSFLTSMQSTLGVYLPKIAGALGILVIGWLIAVIVRAGVRRLLSALKVDARIAESTGQGTQVERIIAGGLFWLVLLVTAVGIFNVLNLYAISNPFSLLVTKIINYLPNLLGGAALTLVAWLIASLLRSLADKTLKASRIDSKLSETAGMRPMSSYLGDVLFWLVILMFIPAILAAFDLNGLLSPVQGMIDKILAIVPNVFAAAVIGFVGWLVARILRGLVTNLLVAAGADRLTQSVESPTPVKLSNLVGTVVFIFVFVPTLISALDALKIEAISRPATDLLGQFLNAVPDIVAAVVIVLVTFYVARFVGALVQKLLVAAGVDGLPAMLGVERVFTGMLQPSVLAGRLIVFFAMLFATVEAANRLGFTQVRDVVTLFIEFGGHVLMGGVILVIGFWLAGLARRVIEQADNEHSRLLSRIAQFAILGLVFAMGLRAMGIANEIVQLAFGLVLGAIAVAVALSFGLGGREAAGKLLDRWFNQRGKQE</sequence>
<dbReference type="GO" id="GO:0005886">
    <property type="term" value="C:plasma membrane"/>
    <property type="evidence" value="ECO:0007669"/>
    <property type="project" value="UniProtKB-SubCell"/>
</dbReference>
<name>A0A0E1W0K5_BURPE</name>
<feature type="transmembrane region" description="Helical" evidence="1">
    <location>
        <begin position="178"/>
        <end position="199"/>
    </location>
</feature>
<dbReference type="PANTHER" id="PTHR30221:SF1">
    <property type="entry name" value="SMALL-CONDUCTANCE MECHANOSENSITIVE CHANNEL"/>
    <property type="match status" value="1"/>
</dbReference>
<feature type="transmembrane region" description="Helical" evidence="1">
    <location>
        <begin position="84"/>
        <end position="109"/>
    </location>
</feature>
<dbReference type="NCBIfam" id="NF033912">
    <property type="entry name" value="msc"/>
    <property type="match status" value="1"/>
</dbReference>